<dbReference type="Proteomes" id="UP000326354">
    <property type="component" value="Chromosome"/>
</dbReference>
<reference evidence="1 2" key="1">
    <citation type="submission" date="2019-08" db="EMBL/GenBank/DDBJ databases">
        <title>Complete genome sequence of Candidatus Uab amorphum.</title>
        <authorList>
            <person name="Shiratori T."/>
            <person name="Suzuki S."/>
            <person name="Kakizawa Y."/>
            <person name="Ishida K."/>
        </authorList>
    </citation>
    <scope>NUCLEOTIDE SEQUENCE [LARGE SCALE GENOMIC DNA]</scope>
    <source>
        <strain evidence="1 2">SRT547</strain>
    </source>
</reference>
<organism evidence="1 2">
    <name type="scientific">Uabimicrobium amorphum</name>
    <dbReference type="NCBI Taxonomy" id="2596890"/>
    <lineage>
        <taxon>Bacteria</taxon>
        <taxon>Pseudomonadati</taxon>
        <taxon>Planctomycetota</taxon>
        <taxon>Candidatus Uabimicrobiia</taxon>
        <taxon>Candidatus Uabimicrobiales</taxon>
        <taxon>Candidatus Uabimicrobiaceae</taxon>
        <taxon>Candidatus Uabimicrobium</taxon>
    </lineage>
</organism>
<dbReference type="EMBL" id="AP019860">
    <property type="protein sequence ID" value="BBM86343.1"/>
    <property type="molecule type" value="Genomic_DNA"/>
</dbReference>
<evidence type="ECO:0000313" key="1">
    <source>
        <dbReference type="EMBL" id="BBM86343.1"/>
    </source>
</evidence>
<sequence>MLKAIHYAKVELIPGIICDGYVLENETAVMSERGTAALLNLNQAALNRMITKGLPKSISPYIDIDLLTQVEAVEVEAKNSPYQGRKITVYNSYIIESMIRGYALALAAHTLKSNQRHIGDRCVTLLCSFVRTALEAAIKEACGFDSQIQKSHQNHYTTAIDLISEFGFRCSIQNDIATKKDITNFLSVPAGTLNSFLYKHNEIKPIKLDYATIQRAGGKARRMNGYHVKDVVKIVFGMDTAIGIELKQRMFGEISTLSKLHSKDEIQWRKIFSKVFSGYDLRFNHSIGSHRLRVDFFVPDLLLCMECNGYSHRNYNPEWEVQREKIITKKYALVRFHRETPLECIFNAILQAKPGKVVRLYSDQKVSLTKFLSHN</sequence>
<accession>A0A5S9F5P5</accession>
<protein>
    <recommendedName>
        <fullName evidence="3">DUF559 domain-containing protein</fullName>
    </recommendedName>
</protein>
<evidence type="ECO:0008006" key="3">
    <source>
        <dbReference type="Google" id="ProtNLM"/>
    </source>
</evidence>
<name>A0A5S9F5P5_UABAM</name>
<dbReference type="AlphaFoldDB" id="A0A5S9F5P5"/>
<evidence type="ECO:0000313" key="2">
    <source>
        <dbReference type="Proteomes" id="UP000326354"/>
    </source>
</evidence>
<dbReference type="KEGG" id="uam:UABAM_04729"/>
<keyword evidence="2" id="KW-1185">Reference proteome</keyword>
<proteinExistence type="predicted"/>
<dbReference type="RefSeq" id="WP_151970406.1">
    <property type="nucleotide sequence ID" value="NZ_AP019860.1"/>
</dbReference>
<gene>
    <name evidence="1" type="ORF">UABAM_04729</name>
</gene>